<evidence type="ECO:0000313" key="2">
    <source>
        <dbReference type="EMBL" id="KAI2647713.1"/>
    </source>
</evidence>
<name>A0ABQ8LDG8_LABRO</name>
<keyword evidence="3" id="KW-1185">Reference proteome</keyword>
<reference evidence="2 3" key="1">
    <citation type="submission" date="2022-01" db="EMBL/GenBank/DDBJ databases">
        <title>A high-quality chromosome-level genome assembly of rohu carp, Labeo rohita.</title>
        <authorList>
            <person name="Arick M.A. II"/>
            <person name="Hsu C.-Y."/>
            <person name="Magbanua Z."/>
            <person name="Pechanova O."/>
            <person name="Grover C."/>
            <person name="Miller E."/>
            <person name="Thrash A."/>
            <person name="Ezzel L."/>
            <person name="Alam S."/>
            <person name="Benzie J."/>
            <person name="Hamilton M."/>
            <person name="Karsi A."/>
            <person name="Lawrence M.L."/>
            <person name="Peterson D.G."/>
        </authorList>
    </citation>
    <scope>NUCLEOTIDE SEQUENCE [LARGE SCALE GENOMIC DNA]</scope>
    <source>
        <strain evidence="3">BAU-BD-2019</strain>
        <tissue evidence="2">Blood</tissue>
    </source>
</reference>
<comment type="caution">
    <text evidence="2">The sequence shown here is derived from an EMBL/GenBank/DDBJ whole genome shotgun (WGS) entry which is preliminary data.</text>
</comment>
<organism evidence="2 3">
    <name type="scientific">Labeo rohita</name>
    <name type="common">Indian major carp</name>
    <name type="synonym">Cyprinus rohita</name>
    <dbReference type="NCBI Taxonomy" id="84645"/>
    <lineage>
        <taxon>Eukaryota</taxon>
        <taxon>Metazoa</taxon>
        <taxon>Chordata</taxon>
        <taxon>Craniata</taxon>
        <taxon>Vertebrata</taxon>
        <taxon>Euteleostomi</taxon>
        <taxon>Actinopterygii</taxon>
        <taxon>Neopterygii</taxon>
        <taxon>Teleostei</taxon>
        <taxon>Ostariophysi</taxon>
        <taxon>Cypriniformes</taxon>
        <taxon>Cyprinidae</taxon>
        <taxon>Labeoninae</taxon>
        <taxon>Labeonini</taxon>
        <taxon>Labeo</taxon>
    </lineage>
</organism>
<evidence type="ECO:0000313" key="3">
    <source>
        <dbReference type="Proteomes" id="UP000830375"/>
    </source>
</evidence>
<proteinExistence type="predicted"/>
<dbReference type="Proteomes" id="UP000830375">
    <property type="component" value="Unassembled WGS sequence"/>
</dbReference>
<sequence>MAENVSETEELVKKTGATSVIWTWFGFKPSDEQQQNILCRMCGANVPAKRAGVCRRRTSSLNKRPRRSHKDSRKRLSHGVFKEERQVCITTDNGTNVVKAASLNDWTRLQCFGHRLHLAIGRKKCERPRIDRAVGVCKKIVSAFSYSWKRRKELKKAQAEHHLPFHRLITSQKLSKRHYI</sequence>
<dbReference type="EMBL" id="JACTAM010000180">
    <property type="protein sequence ID" value="KAI2647713.1"/>
    <property type="molecule type" value="Genomic_DNA"/>
</dbReference>
<gene>
    <name evidence="2" type="ORF">H4Q32_024731</name>
</gene>
<evidence type="ECO:0000256" key="1">
    <source>
        <dbReference type="SAM" id="MobiDB-lite"/>
    </source>
</evidence>
<protein>
    <submittedName>
        <fullName evidence="2">Zinc finger BED domain-containing protein 6</fullName>
    </submittedName>
</protein>
<accession>A0ABQ8LDG8</accession>
<feature type="region of interest" description="Disordered" evidence="1">
    <location>
        <begin position="54"/>
        <end position="77"/>
    </location>
</feature>